<dbReference type="AlphaFoldDB" id="A0A914WAF0"/>
<name>A0A914WAF0_9BILA</name>
<keyword evidence="2" id="KW-0732">Signal</keyword>
<dbReference type="InterPro" id="IPR001534">
    <property type="entry name" value="Transthyretin-like"/>
</dbReference>
<dbReference type="PANTHER" id="PTHR21700">
    <property type="entry name" value="TRANSTHYRETIN-LIKE FAMILY PROTEIN-RELATED"/>
    <property type="match status" value="1"/>
</dbReference>
<evidence type="ECO:0000313" key="3">
    <source>
        <dbReference type="Proteomes" id="UP000887566"/>
    </source>
</evidence>
<proteinExistence type="inferred from homology"/>
<dbReference type="InterPro" id="IPR038479">
    <property type="entry name" value="Transthyretin-like_sf"/>
</dbReference>
<evidence type="ECO:0000256" key="1">
    <source>
        <dbReference type="ARBA" id="ARBA00010112"/>
    </source>
</evidence>
<accession>A0A914WAF0</accession>
<dbReference type="Gene3D" id="2.60.40.3330">
    <property type="match status" value="1"/>
</dbReference>
<feature type="chain" id="PRO_5037432975" evidence="2">
    <location>
        <begin position="19"/>
        <end position="153"/>
    </location>
</feature>
<evidence type="ECO:0000313" key="4">
    <source>
        <dbReference type="WBParaSite" id="PSAMB.scaffold359size54766.g4918.t1"/>
    </source>
</evidence>
<reference evidence="4" key="1">
    <citation type="submission" date="2022-11" db="UniProtKB">
        <authorList>
            <consortium name="WormBaseParasite"/>
        </authorList>
    </citation>
    <scope>IDENTIFICATION</scope>
</reference>
<dbReference type="WBParaSite" id="PSAMB.scaffold359size54766.g4918.t1">
    <property type="protein sequence ID" value="PSAMB.scaffold359size54766.g4918.t1"/>
    <property type="gene ID" value="PSAMB.scaffold359size54766.g4918"/>
</dbReference>
<comment type="similarity">
    <text evidence="1">Belongs to the nematode transthyretin-like family.</text>
</comment>
<sequence>MKFLIVFAVCALFGYNHALKLFGRTQSVGAKGTLMCGSEPLANTIVKLWDDDTIDMDDQMACVRTDAQGNFEIKGWEKEFTTIDPYLKVYHDCNDKTLFGLVEKPCQRKWKVELPDSYISSGETPEKMYDTGILNMEAKQAGESRNCEFIDDC</sequence>
<feature type="signal peptide" evidence="2">
    <location>
        <begin position="1"/>
        <end position="18"/>
    </location>
</feature>
<keyword evidence="3" id="KW-1185">Reference proteome</keyword>
<protein>
    <submittedName>
        <fullName evidence="4">Uncharacterized protein</fullName>
    </submittedName>
</protein>
<organism evidence="3 4">
    <name type="scientific">Plectus sambesii</name>
    <dbReference type="NCBI Taxonomy" id="2011161"/>
    <lineage>
        <taxon>Eukaryota</taxon>
        <taxon>Metazoa</taxon>
        <taxon>Ecdysozoa</taxon>
        <taxon>Nematoda</taxon>
        <taxon>Chromadorea</taxon>
        <taxon>Plectida</taxon>
        <taxon>Plectina</taxon>
        <taxon>Plectoidea</taxon>
        <taxon>Plectidae</taxon>
        <taxon>Plectus</taxon>
    </lineage>
</organism>
<dbReference type="Proteomes" id="UP000887566">
    <property type="component" value="Unplaced"/>
</dbReference>
<dbReference type="GO" id="GO:0009986">
    <property type="term" value="C:cell surface"/>
    <property type="evidence" value="ECO:0007669"/>
    <property type="project" value="InterPro"/>
</dbReference>
<evidence type="ECO:0000256" key="2">
    <source>
        <dbReference type="SAM" id="SignalP"/>
    </source>
</evidence>
<dbReference type="Pfam" id="PF01060">
    <property type="entry name" value="TTR-52"/>
    <property type="match status" value="1"/>
</dbReference>